<dbReference type="PANTHER" id="PTHR47082:SF1">
    <property type="entry name" value="KERATIN-LIKE PROTEIN KRT222"/>
    <property type="match status" value="1"/>
</dbReference>
<dbReference type="KEGG" id="ncc:104964072"/>
<evidence type="ECO:0000256" key="2">
    <source>
        <dbReference type="ARBA" id="ARBA00023054"/>
    </source>
</evidence>
<sequence length="137" mass="15355">MDSMQDSSRTMGGLNARLKGFLEQVNRLQEANQRLEAQIADWGARSPPRSQDWTQQEQTVNELRAQVGNLLMENAKLALQSESMKSRAAAIQARPPMSWLLSKQVGCRPSSKQALMLVRPETPAPITATFMLERKNC</sequence>
<dbReference type="AlphaFoldDB" id="A0A6I9Q0N5"/>
<name>A0A6I9Q0N5_9TELE</name>
<organism evidence="5 6">
    <name type="scientific">Notothenia coriiceps</name>
    <name type="common">black rockcod</name>
    <dbReference type="NCBI Taxonomy" id="8208"/>
    <lineage>
        <taxon>Eukaryota</taxon>
        <taxon>Metazoa</taxon>
        <taxon>Chordata</taxon>
        <taxon>Craniata</taxon>
        <taxon>Vertebrata</taxon>
        <taxon>Euteleostomi</taxon>
        <taxon>Actinopterygii</taxon>
        <taxon>Neopterygii</taxon>
        <taxon>Teleostei</taxon>
        <taxon>Neoteleostei</taxon>
        <taxon>Acanthomorphata</taxon>
        <taxon>Eupercaria</taxon>
        <taxon>Perciformes</taxon>
        <taxon>Notothenioidei</taxon>
        <taxon>Nototheniidae</taxon>
        <taxon>Notothenia</taxon>
    </lineage>
</organism>
<dbReference type="PANTHER" id="PTHR47082">
    <property type="entry name" value="KERATIN-LIKE PROTEIN KRT222"/>
    <property type="match status" value="1"/>
</dbReference>
<feature type="domain" description="IF rod" evidence="4">
    <location>
        <begin position="7"/>
        <end position="137"/>
    </location>
</feature>
<dbReference type="InterPro" id="IPR039008">
    <property type="entry name" value="IF_rod_dom"/>
</dbReference>
<evidence type="ECO:0000313" key="6">
    <source>
        <dbReference type="RefSeq" id="XP_010791096.1"/>
    </source>
</evidence>
<evidence type="ECO:0000259" key="4">
    <source>
        <dbReference type="PROSITE" id="PS51842"/>
    </source>
</evidence>
<reference evidence="6" key="1">
    <citation type="submission" date="2025-08" db="UniProtKB">
        <authorList>
            <consortium name="RefSeq"/>
        </authorList>
    </citation>
    <scope>IDENTIFICATION</scope>
    <source>
        <tissue evidence="6">Muscle</tissue>
    </source>
</reference>
<evidence type="ECO:0000256" key="1">
    <source>
        <dbReference type="ARBA" id="ARBA00022754"/>
    </source>
</evidence>
<dbReference type="GO" id="GO:0005882">
    <property type="term" value="C:intermediate filament"/>
    <property type="evidence" value="ECO:0007669"/>
    <property type="project" value="UniProtKB-KW"/>
</dbReference>
<gene>
    <name evidence="6" type="primary">LOC104964072</name>
</gene>
<dbReference type="InterPro" id="IPR052857">
    <property type="entry name" value="IF_Keratin-like"/>
</dbReference>
<keyword evidence="5" id="KW-1185">Reference proteome</keyword>
<dbReference type="PROSITE" id="PS51842">
    <property type="entry name" value="IF_ROD_2"/>
    <property type="match status" value="1"/>
</dbReference>
<accession>A0A6I9Q0N5</accession>
<dbReference type="RefSeq" id="XP_010791096.1">
    <property type="nucleotide sequence ID" value="XM_010792794.1"/>
</dbReference>
<dbReference type="OrthoDB" id="8861979at2759"/>
<dbReference type="GeneID" id="104964072"/>
<proteinExistence type="predicted"/>
<protein>
    <submittedName>
        <fullName evidence="6">Keratin, type I cytoskeletal 18-like</fullName>
    </submittedName>
</protein>
<keyword evidence="1" id="KW-0403">Intermediate filament</keyword>
<evidence type="ECO:0000313" key="5">
    <source>
        <dbReference type="Proteomes" id="UP000504611"/>
    </source>
</evidence>
<feature type="coiled-coil region" evidence="3">
    <location>
        <begin position="18"/>
        <end position="80"/>
    </location>
</feature>
<keyword evidence="2 3" id="KW-0175">Coiled coil</keyword>
<evidence type="ECO:0000256" key="3">
    <source>
        <dbReference type="SAM" id="Coils"/>
    </source>
</evidence>
<dbReference type="Proteomes" id="UP000504611">
    <property type="component" value="Unplaced"/>
</dbReference>
<dbReference type="Pfam" id="PF00038">
    <property type="entry name" value="Filament"/>
    <property type="match status" value="1"/>
</dbReference>